<dbReference type="AlphaFoldDB" id="A0A5B7I153"/>
<proteinExistence type="predicted"/>
<gene>
    <name evidence="1" type="ORF">E2C01_070272</name>
</gene>
<evidence type="ECO:0000313" key="1">
    <source>
        <dbReference type="EMBL" id="MPC75875.1"/>
    </source>
</evidence>
<protein>
    <submittedName>
        <fullName evidence="1">Uncharacterized protein</fullName>
    </submittedName>
</protein>
<keyword evidence="2" id="KW-1185">Reference proteome</keyword>
<organism evidence="1 2">
    <name type="scientific">Portunus trituberculatus</name>
    <name type="common">Swimming crab</name>
    <name type="synonym">Neptunus trituberculatus</name>
    <dbReference type="NCBI Taxonomy" id="210409"/>
    <lineage>
        <taxon>Eukaryota</taxon>
        <taxon>Metazoa</taxon>
        <taxon>Ecdysozoa</taxon>
        <taxon>Arthropoda</taxon>
        <taxon>Crustacea</taxon>
        <taxon>Multicrustacea</taxon>
        <taxon>Malacostraca</taxon>
        <taxon>Eumalacostraca</taxon>
        <taxon>Eucarida</taxon>
        <taxon>Decapoda</taxon>
        <taxon>Pleocyemata</taxon>
        <taxon>Brachyura</taxon>
        <taxon>Eubrachyura</taxon>
        <taxon>Portunoidea</taxon>
        <taxon>Portunidae</taxon>
        <taxon>Portuninae</taxon>
        <taxon>Portunus</taxon>
    </lineage>
</organism>
<comment type="caution">
    <text evidence="1">The sequence shown here is derived from an EMBL/GenBank/DDBJ whole genome shotgun (WGS) entry which is preliminary data.</text>
</comment>
<sequence>MALGGQHGTLQLPLPLIHVALSPPLITTDHIGTGTLSLHPRPKWHLYNGMFIQSVPVRAAPLSLSLQLSDSIAPHFATLPYVSTPVHVILTALHFTKLH</sequence>
<evidence type="ECO:0000313" key="2">
    <source>
        <dbReference type="Proteomes" id="UP000324222"/>
    </source>
</evidence>
<reference evidence="1 2" key="1">
    <citation type="submission" date="2019-05" db="EMBL/GenBank/DDBJ databases">
        <title>Another draft genome of Portunus trituberculatus and its Hox gene families provides insights of decapod evolution.</title>
        <authorList>
            <person name="Jeong J.-H."/>
            <person name="Song I."/>
            <person name="Kim S."/>
            <person name="Choi T."/>
            <person name="Kim D."/>
            <person name="Ryu S."/>
            <person name="Kim W."/>
        </authorList>
    </citation>
    <scope>NUCLEOTIDE SEQUENCE [LARGE SCALE GENOMIC DNA]</scope>
    <source>
        <tissue evidence="1">Muscle</tissue>
    </source>
</reference>
<name>A0A5B7I153_PORTR</name>
<accession>A0A5B7I153</accession>
<dbReference type="Proteomes" id="UP000324222">
    <property type="component" value="Unassembled WGS sequence"/>
</dbReference>
<dbReference type="EMBL" id="VSRR010042051">
    <property type="protein sequence ID" value="MPC75875.1"/>
    <property type="molecule type" value="Genomic_DNA"/>
</dbReference>